<gene>
    <name evidence="2" type="ORF">GO816_08710</name>
</gene>
<dbReference type="Pfam" id="PF14393">
    <property type="entry name" value="DUF4422"/>
    <property type="match status" value="1"/>
</dbReference>
<accession>A0A6I4I7W0</accession>
<sequence length="254" mass="30645">MIFTVSHKLYPFPESAYLKPIFVGPNKPALENGLYDDTGDNIAELNKHFCELTAIYWIWKNYQQKEDDWIGICHYRRYFIKDTLFSFFQGFFFKSYKLKLNKVTFDNLINDSFVKYIHNLLNGKDVIVPFPHYFNFLKRRTIKKQYLELHSNEDWELLKTIVLNKHPNYADAFKQMEDSPKLFAYNMFITKRKTFNEYCEWLFPILFKLYEEVKIQNDAYQSRVIGFLAERLLNLYLIQNKHLAIKTLPVLYID</sequence>
<protein>
    <submittedName>
        <fullName evidence="2">DUF4422 domain-containing protein</fullName>
    </submittedName>
</protein>
<evidence type="ECO:0000313" key="2">
    <source>
        <dbReference type="EMBL" id="MVN91201.1"/>
    </source>
</evidence>
<dbReference type="EMBL" id="WQLA01000003">
    <property type="protein sequence ID" value="MVN91201.1"/>
    <property type="molecule type" value="Genomic_DNA"/>
</dbReference>
<name>A0A6I4I7W0_9SPHI</name>
<dbReference type="InterPro" id="IPR025536">
    <property type="entry name" value="DUF4422"/>
</dbReference>
<keyword evidence="3" id="KW-1185">Reference proteome</keyword>
<feature type="domain" description="DUF4422" evidence="1">
    <location>
        <begin position="2"/>
        <end position="240"/>
    </location>
</feature>
<dbReference type="OrthoDB" id="9798746at2"/>
<evidence type="ECO:0000259" key="1">
    <source>
        <dbReference type="Pfam" id="PF14393"/>
    </source>
</evidence>
<evidence type="ECO:0000313" key="3">
    <source>
        <dbReference type="Proteomes" id="UP000434850"/>
    </source>
</evidence>
<reference evidence="2 3" key="1">
    <citation type="submission" date="2019-12" db="EMBL/GenBank/DDBJ databases">
        <title>Mucilaginibacter sp. HME9299 genome sequencing and assembly.</title>
        <authorList>
            <person name="Kang H."/>
            <person name="Kim H."/>
            <person name="Joh K."/>
        </authorList>
    </citation>
    <scope>NUCLEOTIDE SEQUENCE [LARGE SCALE GENOMIC DNA]</scope>
    <source>
        <strain evidence="2 3">HME9299</strain>
    </source>
</reference>
<dbReference type="RefSeq" id="WP_157541317.1">
    <property type="nucleotide sequence ID" value="NZ_WQLA01000003.1"/>
</dbReference>
<proteinExistence type="predicted"/>
<dbReference type="Proteomes" id="UP000434850">
    <property type="component" value="Unassembled WGS sequence"/>
</dbReference>
<comment type="caution">
    <text evidence="2">The sequence shown here is derived from an EMBL/GenBank/DDBJ whole genome shotgun (WGS) entry which is preliminary data.</text>
</comment>
<organism evidence="2 3">
    <name type="scientific">Mucilaginibacter aquatilis</name>
    <dbReference type="NCBI Taxonomy" id="1517760"/>
    <lineage>
        <taxon>Bacteria</taxon>
        <taxon>Pseudomonadati</taxon>
        <taxon>Bacteroidota</taxon>
        <taxon>Sphingobacteriia</taxon>
        <taxon>Sphingobacteriales</taxon>
        <taxon>Sphingobacteriaceae</taxon>
        <taxon>Mucilaginibacter</taxon>
    </lineage>
</organism>
<dbReference type="AlphaFoldDB" id="A0A6I4I7W0"/>